<comment type="caution">
    <text evidence="1">The sequence shown here is derived from an EMBL/GenBank/DDBJ whole genome shotgun (WGS) entry which is preliminary data.</text>
</comment>
<dbReference type="RefSeq" id="WP_098583674.1">
    <property type="nucleotide sequence ID" value="NZ_NUWJ01000143.1"/>
</dbReference>
<evidence type="ECO:0000313" key="1">
    <source>
        <dbReference type="EMBL" id="PFK16416.1"/>
    </source>
</evidence>
<reference evidence="1 2" key="1">
    <citation type="submission" date="2017-09" db="EMBL/GenBank/DDBJ databases">
        <title>Large-scale bioinformatics analysis of Bacillus genomes uncovers conserved roles of natural products in bacterial physiology.</title>
        <authorList>
            <consortium name="Agbiome Team Llc"/>
            <person name="Bleich R.M."/>
            <person name="Grubbs K.J."/>
            <person name="Santa Maria K.C."/>
            <person name="Allen S.E."/>
            <person name="Farag S."/>
            <person name="Shank E.A."/>
            <person name="Bowers A."/>
        </authorList>
    </citation>
    <scope>NUCLEOTIDE SEQUENCE [LARGE SCALE GENOMIC DNA]</scope>
    <source>
        <strain evidence="1 2">AFS083741</strain>
    </source>
</reference>
<protein>
    <submittedName>
        <fullName evidence="1">Uncharacterized protein</fullName>
    </submittedName>
</protein>
<organism evidence="1 2">
    <name type="scientific">Bacillus cereus</name>
    <dbReference type="NCBI Taxonomy" id="1396"/>
    <lineage>
        <taxon>Bacteria</taxon>
        <taxon>Bacillati</taxon>
        <taxon>Bacillota</taxon>
        <taxon>Bacilli</taxon>
        <taxon>Bacillales</taxon>
        <taxon>Bacillaceae</taxon>
        <taxon>Bacillus</taxon>
        <taxon>Bacillus cereus group</taxon>
    </lineage>
</organism>
<evidence type="ECO:0000313" key="2">
    <source>
        <dbReference type="Proteomes" id="UP000224413"/>
    </source>
</evidence>
<dbReference type="Proteomes" id="UP000224413">
    <property type="component" value="Unassembled WGS sequence"/>
</dbReference>
<sequence length="378" mass="43773">MAINLDCGLINNFRNKVNEKKFFQEMFRNVNGKNHWNVICSSMDWISVVADGLPVIDLKKPKGVGYDHLETLSLMQYIITVDILAEAIIQLFRVIDRGKPYPLSKSNEIFKQSKLSDDAYFKHLRAVFSTHPVNLNSVDGVKKEDGEKFFASWVARNMLGNDFYVVLYSNDPEKDKVNPLGINIKDINLYAEKRYNLLETLIEKVEQLNTEHINSKKVSIITSVTEPIKQLKILLEENEKRFGKNYGYANGLHYLYSLLMVDTSPIVNDFNKTIINEYRDFLITLIPEIKDGLQDMTIKKSNWKTPFQFGYEFEKIYMYFENEVHPVGKYYYNELVERGSLPSVAATCEDIGLKQLVLDAYLYKESTRLGRAVSFKEL</sequence>
<accession>A0A9X6ZYU7</accession>
<gene>
    <name evidence="1" type="ORF">COI98_16795</name>
</gene>
<dbReference type="EMBL" id="NUWJ01000143">
    <property type="protein sequence ID" value="PFK16416.1"/>
    <property type="molecule type" value="Genomic_DNA"/>
</dbReference>
<dbReference type="AlphaFoldDB" id="A0A9X6ZYU7"/>
<proteinExistence type="predicted"/>
<name>A0A9X6ZYU7_BACCE</name>